<proteinExistence type="predicted"/>
<accession>A0A399EMW0</accession>
<dbReference type="EMBL" id="QWKZ01000054">
    <property type="protein sequence ID" value="RIH84853.1"/>
    <property type="molecule type" value="Genomic_DNA"/>
</dbReference>
<sequence length="66" mass="7234">MVVSYTLPENLPNAVVVITVQDEVIVNTLFEGPVEQPWSFNQEVVVRGSAILRVVVNGQLTVESPL</sequence>
<keyword evidence="2" id="KW-1185">Reference proteome</keyword>
<evidence type="ECO:0000313" key="2">
    <source>
        <dbReference type="Proteomes" id="UP000265800"/>
    </source>
</evidence>
<name>A0A399EMW0_9DEIN</name>
<organism evidence="1 2">
    <name type="scientific">Meiothermus luteus</name>
    <dbReference type="NCBI Taxonomy" id="2026184"/>
    <lineage>
        <taxon>Bacteria</taxon>
        <taxon>Thermotogati</taxon>
        <taxon>Deinococcota</taxon>
        <taxon>Deinococci</taxon>
        <taxon>Thermales</taxon>
        <taxon>Thermaceae</taxon>
        <taxon>Meiothermus</taxon>
    </lineage>
</organism>
<comment type="caution">
    <text evidence="1">The sequence shown here is derived from an EMBL/GenBank/DDBJ whole genome shotgun (WGS) entry which is preliminary data.</text>
</comment>
<dbReference type="Proteomes" id="UP000265800">
    <property type="component" value="Unassembled WGS sequence"/>
</dbReference>
<gene>
    <name evidence="1" type="ORF">Mlute_01749</name>
</gene>
<protein>
    <submittedName>
        <fullName evidence="1">Uncharacterized protein</fullName>
    </submittedName>
</protein>
<dbReference type="AlphaFoldDB" id="A0A399EMW0"/>
<reference evidence="1 2" key="1">
    <citation type="submission" date="2018-08" db="EMBL/GenBank/DDBJ databases">
        <title>Meiothermus luteus KCTC 52599 genome sequencing project.</title>
        <authorList>
            <person name="Da Costa M.S."/>
            <person name="Albuquerque L."/>
            <person name="Raposo P."/>
            <person name="Froufe H.J.C."/>
            <person name="Barroso C.S."/>
            <person name="Egas C."/>
        </authorList>
    </citation>
    <scope>NUCLEOTIDE SEQUENCE [LARGE SCALE GENOMIC DNA]</scope>
    <source>
        <strain evidence="1 2">KCTC 52599</strain>
    </source>
</reference>
<evidence type="ECO:0000313" key="1">
    <source>
        <dbReference type="EMBL" id="RIH84853.1"/>
    </source>
</evidence>